<name>A0A1M4VBZ6_LOKAT</name>
<evidence type="ECO:0000313" key="3">
    <source>
        <dbReference type="Proteomes" id="UP000183987"/>
    </source>
</evidence>
<dbReference type="STRING" id="366533.SAMN05444339_1011026"/>
<organism evidence="2 3">
    <name type="scientific">Loktanella atrilutea</name>
    <dbReference type="NCBI Taxonomy" id="366533"/>
    <lineage>
        <taxon>Bacteria</taxon>
        <taxon>Pseudomonadati</taxon>
        <taxon>Pseudomonadota</taxon>
        <taxon>Alphaproteobacteria</taxon>
        <taxon>Rhodobacterales</taxon>
        <taxon>Roseobacteraceae</taxon>
        <taxon>Loktanella</taxon>
    </lineage>
</organism>
<feature type="region of interest" description="Disordered" evidence="1">
    <location>
        <begin position="226"/>
        <end position="247"/>
    </location>
</feature>
<reference evidence="3" key="1">
    <citation type="submission" date="2016-11" db="EMBL/GenBank/DDBJ databases">
        <authorList>
            <person name="Varghese N."/>
            <person name="Submissions S."/>
        </authorList>
    </citation>
    <scope>NUCLEOTIDE SEQUENCE [LARGE SCALE GENOMIC DNA]</scope>
    <source>
        <strain evidence="3">DSM 29326</strain>
    </source>
</reference>
<accession>A0A1M4VBZ6</accession>
<dbReference type="EMBL" id="FQUE01000001">
    <property type="protein sequence ID" value="SHE66400.1"/>
    <property type="molecule type" value="Genomic_DNA"/>
</dbReference>
<proteinExistence type="predicted"/>
<protein>
    <submittedName>
        <fullName evidence="2">Protein ImuA</fullName>
    </submittedName>
</protein>
<dbReference type="Gene3D" id="3.40.50.300">
    <property type="entry name" value="P-loop containing nucleotide triphosphate hydrolases"/>
    <property type="match status" value="1"/>
</dbReference>
<evidence type="ECO:0000256" key="1">
    <source>
        <dbReference type="SAM" id="MobiDB-lite"/>
    </source>
</evidence>
<dbReference type="RefSeq" id="WP_245810560.1">
    <property type="nucleotide sequence ID" value="NZ_FQUE01000001.1"/>
</dbReference>
<gene>
    <name evidence="2" type="ORF">SAMN05444339_1011026</name>
</gene>
<dbReference type="SUPFAM" id="SSF52540">
    <property type="entry name" value="P-loop containing nucleoside triphosphate hydrolases"/>
    <property type="match status" value="1"/>
</dbReference>
<dbReference type="AlphaFoldDB" id="A0A1M4VBZ6"/>
<evidence type="ECO:0000313" key="2">
    <source>
        <dbReference type="EMBL" id="SHE66400.1"/>
    </source>
</evidence>
<dbReference type="Proteomes" id="UP000183987">
    <property type="component" value="Unassembled WGS sequence"/>
</dbReference>
<sequence>MNTPLSTAGTLFYDHAASRRTGRDADLAPLCVAEPTLSEYFTDNAADGAVTAFACTQLKQIAASGKPILWVQDRVTQRESGKPFPAGLPAGLRLILVTVNRAVDLLWSMEEGLHCDALGAVLGELWGDPPALDFTATKRLALRAEARAIPALLIRRGGHPNLSAARQRWRITSLPARLDPDDNRAPGTPLWQADLFRARGRPPGQWVAGPGKTGVLLSHAVHMNDAGGGGLSDGTRHTPGPTIRAAG</sequence>
<keyword evidence="3" id="KW-1185">Reference proteome</keyword>
<dbReference type="InterPro" id="IPR027417">
    <property type="entry name" value="P-loop_NTPase"/>
</dbReference>